<dbReference type="EMBL" id="KV441008">
    <property type="protein sequence ID" value="OAD65762.1"/>
    <property type="molecule type" value="Genomic_DNA"/>
</dbReference>
<sequence>MRHKVVFQDDGGHLLLEYYFLQPAFCQECIYCLTSVGVTVMTSSHKLALGLPTKLAPYRSDTVYPAPLLLISIESHHLLIEHDVMSNIMHEDNVSLFKDYWYCLDNSEEYVYINFMSSLLRLHSRY</sequence>
<accession>A0A162T2K7</accession>
<dbReference type="Proteomes" id="UP000077315">
    <property type="component" value="Unassembled WGS sequence"/>
</dbReference>
<evidence type="ECO:0000313" key="2">
    <source>
        <dbReference type="Proteomes" id="UP000077315"/>
    </source>
</evidence>
<dbReference type="AlphaFoldDB" id="A0A162T2K7"/>
<protein>
    <submittedName>
        <fullName evidence="1">Uncharacterized protein</fullName>
    </submittedName>
</protein>
<evidence type="ECO:0000313" key="1">
    <source>
        <dbReference type="EMBL" id="OAD65762.1"/>
    </source>
</evidence>
<dbReference type="RefSeq" id="XP_018283802.1">
    <property type="nucleotide sequence ID" value="XM_018442964.1"/>
</dbReference>
<name>A0A162T2K7_PHYB8</name>
<dbReference type="InParanoid" id="A0A162T2K7"/>
<keyword evidence="2" id="KW-1185">Reference proteome</keyword>
<proteinExistence type="predicted"/>
<dbReference type="VEuPathDB" id="FungiDB:PHYBLDRAFT_74017"/>
<organism evidence="1 2">
    <name type="scientific">Phycomyces blakesleeanus (strain ATCC 8743b / DSM 1359 / FGSC 10004 / NBRC 33097 / NRRL 1555)</name>
    <dbReference type="NCBI Taxonomy" id="763407"/>
    <lineage>
        <taxon>Eukaryota</taxon>
        <taxon>Fungi</taxon>
        <taxon>Fungi incertae sedis</taxon>
        <taxon>Mucoromycota</taxon>
        <taxon>Mucoromycotina</taxon>
        <taxon>Mucoromycetes</taxon>
        <taxon>Mucorales</taxon>
        <taxon>Phycomycetaceae</taxon>
        <taxon>Phycomyces</taxon>
    </lineage>
</organism>
<gene>
    <name evidence="1" type="ORF">PHYBLDRAFT_74017</name>
</gene>
<dbReference type="GeneID" id="29003870"/>
<reference evidence="2" key="1">
    <citation type="submission" date="2015-06" db="EMBL/GenBank/DDBJ databases">
        <title>Expansion of signal transduction pathways in fungi by whole-genome duplication.</title>
        <authorList>
            <consortium name="DOE Joint Genome Institute"/>
            <person name="Corrochano L.M."/>
            <person name="Kuo A."/>
            <person name="Marcet-Houben M."/>
            <person name="Polaino S."/>
            <person name="Salamov A."/>
            <person name="Villalobos J.M."/>
            <person name="Alvarez M.I."/>
            <person name="Avalos J."/>
            <person name="Benito E.P."/>
            <person name="Benoit I."/>
            <person name="Burger G."/>
            <person name="Camino L.P."/>
            <person name="Canovas D."/>
            <person name="Cerda-Olmedo E."/>
            <person name="Cheng J.-F."/>
            <person name="Dominguez A."/>
            <person name="Elias M."/>
            <person name="Eslava A.P."/>
            <person name="Glaser F."/>
            <person name="Grimwood J."/>
            <person name="Gutierrez G."/>
            <person name="Heitman J."/>
            <person name="Henrissat B."/>
            <person name="Iturriaga E.A."/>
            <person name="Lang B.F."/>
            <person name="Lavin J.L."/>
            <person name="Lee S."/>
            <person name="Li W."/>
            <person name="Lindquist E."/>
            <person name="Lopez-Garcia S."/>
            <person name="Luque E.M."/>
            <person name="Marcos A.T."/>
            <person name="Martin J."/>
            <person name="McCluskey K."/>
            <person name="Medina H.R."/>
            <person name="Miralles-Duran A."/>
            <person name="Miyazaki A."/>
            <person name="Munoz-Torres E."/>
            <person name="Oguiza J.A."/>
            <person name="Ohm R."/>
            <person name="Olmedo M."/>
            <person name="Orejas M."/>
            <person name="Ortiz-Castellanos L."/>
            <person name="Pisabarro A.G."/>
            <person name="Rodriguez-Romero J."/>
            <person name="Ruiz-Herrera J."/>
            <person name="Ruiz-Vazquez R."/>
            <person name="Sanz C."/>
            <person name="Schackwitz W."/>
            <person name="Schmutz J."/>
            <person name="Shahriari M."/>
            <person name="Shelest E."/>
            <person name="Silva-Franco F."/>
            <person name="Soanes D."/>
            <person name="Syed K."/>
            <person name="Tagua V.G."/>
            <person name="Talbot N.J."/>
            <person name="Thon M."/>
            <person name="De vries R.P."/>
            <person name="Wiebenga A."/>
            <person name="Yadav J.S."/>
            <person name="Braun E.L."/>
            <person name="Baker S."/>
            <person name="Garre V."/>
            <person name="Horwitz B."/>
            <person name="Torres-Martinez S."/>
            <person name="Idnurm A."/>
            <person name="Herrera-Estrella A."/>
            <person name="Gabaldon T."/>
            <person name="Grigoriev I.V."/>
        </authorList>
    </citation>
    <scope>NUCLEOTIDE SEQUENCE [LARGE SCALE GENOMIC DNA]</scope>
    <source>
        <strain evidence="2">NRRL 1555(-)</strain>
    </source>
</reference>